<protein>
    <submittedName>
        <fullName evidence="1">Uncharacterized protein</fullName>
    </submittedName>
</protein>
<accession>A0AC60W311</accession>
<proteinExistence type="predicted"/>
<gene>
    <name evidence="1" type="ORF">H2B05_04200</name>
</gene>
<sequence>MNQKIIHFNSMEELKDKIERQVSELENKIELHSKLIGDKIREGEKDNSEELSDLKDKLNPEKSKDKKSDEKKSGKKRQQNKKTEPKKKKSKKGESENWIEYENIHLYNGVGTRGELELYFKSLEEMKSDSEKLRNTKDSLEKLMNSGIKKDLGGIGYEHPDGTFELAFIKTDEKREKFSFKSILTVGCEC</sequence>
<dbReference type="EMBL" id="JACENC010000164">
    <property type="protein sequence ID" value="MBA4454127.1"/>
    <property type="molecule type" value="Genomic_DNA"/>
</dbReference>
<name>A0AC60W311_9ARCH</name>
<comment type="caution">
    <text evidence="1">The sequence shown here is derived from an EMBL/GenBank/DDBJ whole genome shotgun (WGS) entry which is preliminary data.</text>
</comment>
<organism evidence="1 2">
    <name type="scientific">Candidatus Nitrosomaritimum aestuariumsis</name>
    <dbReference type="NCBI Taxonomy" id="3342354"/>
    <lineage>
        <taxon>Archaea</taxon>
        <taxon>Nitrososphaerota</taxon>
        <taxon>Nitrososphaeria</taxon>
        <taxon>Nitrosopumilales</taxon>
        <taxon>Nitrosopumilaceae</taxon>
        <taxon>Candidatus Nitrosomaritimum</taxon>
    </lineage>
</organism>
<evidence type="ECO:0000313" key="2">
    <source>
        <dbReference type="Proteomes" id="UP000526786"/>
    </source>
</evidence>
<evidence type="ECO:0000313" key="1">
    <source>
        <dbReference type="EMBL" id="MBA4454127.1"/>
    </source>
</evidence>
<reference evidence="1 2" key="1">
    <citation type="journal article" date="2020" name="Appl. Environ. Microbiol.">
        <title>Genomic Characteristics of a Novel Species of Ammonia-Oxidizing Archaea from the Jiulong River Estuary.</title>
        <authorList>
            <person name="Zou D."/>
            <person name="Wan R."/>
            <person name="Han L."/>
            <person name="Xu M.N."/>
            <person name="Liu Y."/>
            <person name="Liu H."/>
            <person name="Kao S.J."/>
            <person name="Li M."/>
        </authorList>
    </citation>
    <scope>NUCLEOTIDE SEQUENCE [LARGE SCALE GENOMIC DNA]</scope>
    <source>
        <strain evidence="1">W2bin3</strain>
    </source>
</reference>
<dbReference type="Proteomes" id="UP000526786">
    <property type="component" value="Unassembled WGS sequence"/>
</dbReference>